<dbReference type="AlphaFoldDB" id="A0A6M4X0Y0"/>
<proteinExistence type="predicted"/>
<accession>A0A6M4X0Y0</accession>
<evidence type="ECO:0000256" key="1">
    <source>
        <dbReference type="SAM" id="MobiDB-lite"/>
    </source>
</evidence>
<evidence type="ECO:0000313" key="3">
    <source>
        <dbReference type="Proteomes" id="UP000502665"/>
    </source>
</evidence>
<dbReference type="GO" id="GO:0016832">
    <property type="term" value="F:aldehyde-lyase activity"/>
    <property type="evidence" value="ECO:0007669"/>
    <property type="project" value="InterPro"/>
</dbReference>
<sequence length="97" mass="11237">MVNQHIKWLKTSRELPWRAHIASLNHLLTSHVRRQDHNGFSHQDPEFVDRVLNESPEPDGVLGVSGSRSPVPTGATRGSRRWCTWHRRRCRCRHSGP</sequence>
<dbReference type="Gene3D" id="3.40.50.970">
    <property type="match status" value="1"/>
</dbReference>
<evidence type="ECO:0008006" key="4">
    <source>
        <dbReference type="Google" id="ProtNLM"/>
    </source>
</evidence>
<dbReference type="InterPro" id="IPR005593">
    <property type="entry name" value="Xul5P/Fru6P_PKetolase"/>
</dbReference>
<keyword evidence="3" id="KW-1185">Reference proteome</keyword>
<organism evidence="2 3">
    <name type="scientific">Streptomyces asoensis</name>
    <dbReference type="NCBI Taxonomy" id="249586"/>
    <lineage>
        <taxon>Bacteria</taxon>
        <taxon>Bacillati</taxon>
        <taxon>Actinomycetota</taxon>
        <taxon>Actinomycetes</taxon>
        <taxon>Kitasatosporales</taxon>
        <taxon>Streptomycetaceae</taxon>
        <taxon>Streptomyces</taxon>
    </lineage>
</organism>
<dbReference type="Pfam" id="PF03894">
    <property type="entry name" value="XFP"/>
    <property type="match status" value="1"/>
</dbReference>
<dbReference type="EMBL" id="CP049838">
    <property type="protein sequence ID" value="QJT05909.1"/>
    <property type="molecule type" value="Genomic_DNA"/>
</dbReference>
<evidence type="ECO:0000313" key="2">
    <source>
        <dbReference type="EMBL" id="QJT05909.1"/>
    </source>
</evidence>
<dbReference type="PANTHER" id="PTHR31273:SF0">
    <property type="entry name" value="PHOSPHOKETOLASE-RELATED"/>
    <property type="match status" value="1"/>
</dbReference>
<dbReference type="PANTHER" id="PTHR31273">
    <property type="entry name" value="PHOSPHOKETOLASE-RELATED"/>
    <property type="match status" value="1"/>
</dbReference>
<dbReference type="GO" id="GO:0005975">
    <property type="term" value="P:carbohydrate metabolic process"/>
    <property type="evidence" value="ECO:0007669"/>
    <property type="project" value="InterPro"/>
</dbReference>
<protein>
    <recommendedName>
        <fullName evidence="4">Xylulose 5-phosphate/Fructose 6-phosphate phosphoketolase N-terminal domain-containing protein</fullName>
    </recommendedName>
</protein>
<gene>
    <name evidence="2" type="ORF">G9272_40920</name>
</gene>
<reference evidence="2" key="1">
    <citation type="submission" date="2020-03" db="EMBL/GenBank/DDBJ databases">
        <title>Molecular networking-based the target discovery of potent antiproliferative macrolactams: 5/6/7/16 polycyclic ansamycins and glycosylated trienomycin from Streptomyces cacaoi subsp. asoensis.</title>
        <authorList>
            <person name="Liu L.-L."/>
        </authorList>
    </citation>
    <scope>NUCLEOTIDE SEQUENCE [LARGE SCALE GENOMIC DNA]</scope>
    <source>
        <strain evidence="2">H2S5</strain>
    </source>
</reference>
<name>A0A6M4X0Y0_9ACTN</name>
<dbReference type="Proteomes" id="UP000502665">
    <property type="component" value="Chromosome"/>
</dbReference>
<feature type="region of interest" description="Disordered" evidence="1">
    <location>
        <begin position="56"/>
        <end position="78"/>
    </location>
</feature>